<evidence type="ECO:0000313" key="3">
    <source>
        <dbReference type="Proteomes" id="UP001139409"/>
    </source>
</evidence>
<protein>
    <submittedName>
        <fullName evidence="2">Zf-HC2 domain-containing protein</fullName>
    </submittedName>
</protein>
<gene>
    <name evidence="2" type="ORF">LDX50_05230</name>
</gene>
<dbReference type="Pfam" id="PF13490">
    <property type="entry name" value="zf-HC2"/>
    <property type="match status" value="1"/>
</dbReference>
<organism evidence="2 3">
    <name type="scientific">Fulvivirga sedimenti</name>
    <dbReference type="NCBI Taxonomy" id="2879465"/>
    <lineage>
        <taxon>Bacteria</taxon>
        <taxon>Pseudomonadati</taxon>
        <taxon>Bacteroidota</taxon>
        <taxon>Cytophagia</taxon>
        <taxon>Cytophagales</taxon>
        <taxon>Fulvivirgaceae</taxon>
        <taxon>Fulvivirga</taxon>
    </lineage>
</organism>
<name>A0A9X1HL45_9BACT</name>
<accession>A0A9X1HL45</accession>
<comment type="caution">
    <text evidence="2">The sequence shown here is derived from an EMBL/GenBank/DDBJ whole genome shotgun (WGS) entry which is preliminary data.</text>
</comment>
<sequence>MKCENAEQLIFQYAELSESERNALKAHLEGCSKCSVSFTVNRMFTEHLQVLSTEKIMPLDQNRLTEKIMVNLKKSEMAGEQSGGSGLSFIFFRRLMSALSVSLILLFVIETGALTASSEAGGNTPNKDALLSEQGLSRLKNRKKKNTVSLYAMIRDNGIQNKKNNIYENQ</sequence>
<dbReference type="EMBL" id="JAIXNE010000001">
    <property type="protein sequence ID" value="MCA6074259.1"/>
    <property type="molecule type" value="Genomic_DNA"/>
</dbReference>
<dbReference type="RefSeq" id="WP_225697355.1">
    <property type="nucleotide sequence ID" value="NZ_JAIXNE010000001.1"/>
</dbReference>
<evidence type="ECO:0000313" key="2">
    <source>
        <dbReference type="EMBL" id="MCA6074259.1"/>
    </source>
</evidence>
<feature type="domain" description="Putative zinc-finger" evidence="1">
    <location>
        <begin position="15"/>
        <end position="34"/>
    </location>
</feature>
<evidence type="ECO:0000259" key="1">
    <source>
        <dbReference type="Pfam" id="PF13490"/>
    </source>
</evidence>
<keyword evidence="3" id="KW-1185">Reference proteome</keyword>
<proteinExistence type="predicted"/>
<reference evidence="2" key="1">
    <citation type="submission" date="2021-09" db="EMBL/GenBank/DDBJ databases">
        <title>Fulvivirga sp. isolated from coastal sediment.</title>
        <authorList>
            <person name="Yu H."/>
        </authorList>
    </citation>
    <scope>NUCLEOTIDE SEQUENCE</scope>
    <source>
        <strain evidence="2">1062</strain>
    </source>
</reference>
<dbReference type="Proteomes" id="UP001139409">
    <property type="component" value="Unassembled WGS sequence"/>
</dbReference>
<dbReference type="AlphaFoldDB" id="A0A9X1HL45"/>
<dbReference type="InterPro" id="IPR027383">
    <property type="entry name" value="Znf_put"/>
</dbReference>